<organism evidence="6 7">
    <name type="scientific">Candidatus Borkfalkia ceftriaxoniphila</name>
    <dbReference type="NCBI Taxonomy" id="2508949"/>
    <lineage>
        <taxon>Bacteria</taxon>
        <taxon>Bacillati</taxon>
        <taxon>Bacillota</taxon>
        <taxon>Clostridia</taxon>
        <taxon>Christensenellales</taxon>
        <taxon>Christensenellaceae</taxon>
        <taxon>Candidatus Borkfalkia</taxon>
    </lineage>
</organism>
<dbReference type="EMBL" id="SDOZ01000002">
    <property type="protein sequence ID" value="RXZ61486.1"/>
    <property type="molecule type" value="Genomic_DNA"/>
</dbReference>
<evidence type="ECO:0000313" key="7">
    <source>
        <dbReference type="Proteomes" id="UP000291269"/>
    </source>
</evidence>
<gene>
    <name evidence="6" type="ORF">ESZ91_03585</name>
</gene>
<evidence type="ECO:0000259" key="4">
    <source>
        <dbReference type="Pfam" id="PF14620"/>
    </source>
</evidence>
<protein>
    <submittedName>
        <fullName evidence="6">Uncharacterized protein</fullName>
    </submittedName>
</protein>
<dbReference type="OrthoDB" id="2372097at2"/>
<evidence type="ECO:0000259" key="5">
    <source>
        <dbReference type="Pfam" id="PF20769"/>
    </source>
</evidence>
<feature type="compositionally biased region" description="Basic and acidic residues" evidence="1">
    <location>
        <begin position="158"/>
        <end position="205"/>
    </location>
</feature>
<feature type="compositionally biased region" description="Basic and acidic residues" evidence="1">
    <location>
        <begin position="48"/>
        <end position="150"/>
    </location>
</feature>
<dbReference type="InterPro" id="IPR048402">
    <property type="entry name" value="YpeB_N"/>
</dbReference>
<feature type="region of interest" description="Disordered" evidence="1">
    <location>
        <begin position="1"/>
        <end position="205"/>
    </location>
</feature>
<evidence type="ECO:0000256" key="1">
    <source>
        <dbReference type="SAM" id="MobiDB-lite"/>
    </source>
</evidence>
<dbReference type="InterPro" id="IPR014239">
    <property type="entry name" value="YpeB_PepSY1-2"/>
</dbReference>
<accession>A0A4V1QV56</accession>
<dbReference type="GO" id="GO:0009847">
    <property type="term" value="P:spore germination"/>
    <property type="evidence" value="ECO:0007669"/>
    <property type="project" value="InterPro"/>
</dbReference>
<feature type="transmembrane region" description="Helical" evidence="2">
    <location>
        <begin position="210"/>
        <end position="236"/>
    </location>
</feature>
<dbReference type="InterPro" id="IPR025711">
    <property type="entry name" value="PepSY"/>
</dbReference>
<dbReference type="Pfam" id="PF03413">
    <property type="entry name" value="PepSY"/>
    <property type="match status" value="1"/>
</dbReference>
<keyword evidence="2" id="KW-0812">Transmembrane</keyword>
<keyword evidence="2" id="KW-1133">Transmembrane helix</keyword>
<feature type="compositionally biased region" description="Basic and acidic residues" evidence="1">
    <location>
        <begin position="1"/>
        <end position="39"/>
    </location>
</feature>
<comment type="caution">
    <text evidence="6">The sequence shown here is derived from an EMBL/GenBank/DDBJ whole genome shotgun (WGS) entry which is preliminary data.</text>
</comment>
<keyword evidence="7" id="KW-1185">Reference proteome</keyword>
<dbReference type="Proteomes" id="UP000291269">
    <property type="component" value="Unassembled WGS sequence"/>
</dbReference>
<evidence type="ECO:0000259" key="3">
    <source>
        <dbReference type="Pfam" id="PF03413"/>
    </source>
</evidence>
<dbReference type="Pfam" id="PF20769">
    <property type="entry name" value="YPEB_N"/>
    <property type="match status" value="1"/>
</dbReference>
<feature type="domain" description="Sporulation protein YpeB PepSY1 and PepSY2" evidence="4">
    <location>
        <begin position="380"/>
        <end position="572"/>
    </location>
</feature>
<evidence type="ECO:0000313" key="6">
    <source>
        <dbReference type="EMBL" id="RXZ61486.1"/>
    </source>
</evidence>
<evidence type="ECO:0000256" key="2">
    <source>
        <dbReference type="SAM" id="Phobius"/>
    </source>
</evidence>
<dbReference type="RefSeq" id="WP_129224226.1">
    <property type="nucleotide sequence ID" value="NZ_SDOZ01000002.1"/>
</dbReference>
<keyword evidence="2" id="KW-0472">Membrane</keyword>
<dbReference type="AlphaFoldDB" id="A0A4V1QV56"/>
<dbReference type="Pfam" id="PF14620">
    <property type="entry name" value="YPEB_PepSY1-2"/>
    <property type="match status" value="1"/>
</dbReference>
<feature type="domain" description="Sporulation protein YpeB N-terminal" evidence="5">
    <location>
        <begin position="239"/>
        <end position="368"/>
    </location>
</feature>
<proteinExistence type="predicted"/>
<feature type="domain" description="PepSY" evidence="3">
    <location>
        <begin position="575"/>
        <end position="629"/>
    </location>
</feature>
<name>A0A4V1QV56_9FIRM</name>
<reference evidence="6 7" key="1">
    <citation type="journal article" date="2019" name="Gut">
        <title>Antibiotics-induced monodominance of a novel gut bacterial order.</title>
        <authorList>
            <person name="Hildebrand F."/>
            <person name="Moitinho-Silva L."/>
            <person name="Blasche S."/>
            <person name="Jahn M.T."/>
            <person name="Gossmann T.I."/>
            <person name="Heuerta-Cepas J."/>
            <person name="Hercog R."/>
            <person name="Luetge M."/>
            <person name="Bahram M."/>
            <person name="Pryszlak A."/>
            <person name="Alves R.J."/>
            <person name="Waszak S.M."/>
            <person name="Zhu A."/>
            <person name="Ye L."/>
            <person name="Costea P.I."/>
            <person name="Aalvink S."/>
            <person name="Belzer C."/>
            <person name="Forslund S.K."/>
            <person name="Sunagawa S."/>
            <person name="Hentschel U."/>
            <person name="Merten C."/>
            <person name="Patil K.R."/>
            <person name="Benes V."/>
            <person name="Bork P."/>
        </authorList>
    </citation>
    <scope>NUCLEOTIDE SEQUENCE [LARGE SCALE GENOMIC DNA]</scope>
    <source>
        <strain evidence="6 7">HDS1380</strain>
    </source>
</reference>
<sequence>MKKDNKISSGAEKVENINKESGSEKSEKIERKSGSEKSVKHGRNAAAIERENERAEARLEAAMERENKKREKQAEMQHRRADMAADRIAAHERREAEMEERRAAHRLAQEKKAEERLAAREKRKAEMEERRAEQIAARERKLEERRERASARATLSASERKEQKRAMRAEREERRREQHAHMMEERERKREERAARRAERGDRRDRTPGFGGWITAVVSLSVMVLALGAVVTVGYFNLQNVRSNVSNGYTGSFYELMSFVDNMDTNLSKARVANGRYEQQKLLTNVVVESELCENCLESFPVSVEKTENLTSFINRVSDYSRSLLNKLAKGGKLSEEEGEVIQYMYETTNALKNKLNETVNSLDSKEINKILDGHSEVFDKGFAAMENDTIQMPKMIYDGPFAQSANSGDVKLIAKMGEISEKEAKEKIAAIFEKHDMKEIDMTGETKLRNIELYNFEMKDNAGRMFSAQMTKKGGVLAMFDSYEKCEAHNFDVEACVEIAENFLEKAGFDDMQEVWISEAGTECTINFAYEQNGVVCYSDLVKVKVCEEKGAVIGLEANSYIRSHTERKLPAAKLSMKEARAKLKNGFEAETERLCLIPVDNTETLAYEFSGEYGGSTYYVYIDAVNGSECELFTVVGSNQGRALM</sequence>